<reference evidence="15" key="1">
    <citation type="submission" date="2020-06" db="EMBL/GenBank/DDBJ databases">
        <authorList>
            <consortium name="Plant Systems Biology data submission"/>
        </authorList>
    </citation>
    <scope>NUCLEOTIDE SEQUENCE</scope>
    <source>
        <strain evidence="15">D6</strain>
    </source>
</reference>
<keyword evidence="7 12" id="KW-0560">Oxidoreductase</keyword>
<sequence length="710" mass="80425">MKPQDQQGGGSRAAKKRAKKKKKNKQPQPSNEEDRKELVETTKSKSESKKRPLEEKDVAGHSAKNKSSKKDNAEKKKANGGGGILKKPKYSSEGASTKNSNTAEEDQLEDTEENNMQEEELQNLDAQDLDVLLPQEIQELITSDKFSLQDLLLLPSDKKKKQSTTSKSAQKSNKDVEKMVDEDNSVQNPFQELTSKQRARCALNILLAPSNICAEEFYEEYWEKKALCVQVQKDKNKKHHKHRFDGFLSLKSIRQWTERHTLHYGRDLNVTRYHTLTPGQPKRRANIDPPPYQDNKTGETKYVQADSSFVWEQYDEKKATVRLLCPHKHNDTIHSLLSLFELEWGCMVGANAYLTPPGGSQGFAPHYDDIEAFCLQLEGRKRWKVYAPPKEARLPRVSSEDFTDEDMMEQEPVLDVVLEPGDFLYMPRGWVHQGITLPGNEHSLHLTMSAMQQWAWVDYLELLMPEALEAAANSETSISLRKGLPRNFLDYMGAMYDQRDDDLLPDKLKEGGKNKEGEKEGNDNDNDEGDGDGAKEDYEEAQRQRLALMQENFREEAKKRIMRVAKEAMDMVDAACDQIGKRFLSDRLPPGLTAEELAGTTEGQKDAKIWPTTLCRLSRPGIARLVLEDGKAVLYHCADNSRVFHERALEPMEFEVDDAPALEQLITTVEPEWIPVSDLIHEGMGDKIAIAQALYDEGILAIVNPEGGLA</sequence>
<dbReference type="PROSITE" id="PS51184">
    <property type="entry name" value="JMJC"/>
    <property type="match status" value="1"/>
</dbReference>
<keyword evidence="10 12" id="KW-0804">Transcription</keyword>
<dbReference type="Gene3D" id="1.10.10.1500">
    <property type="entry name" value="JmjC domain-containing ribosomal oxygenase (ROX), dimer domain"/>
    <property type="match status" value="1"/>
</dbReference>
<dbReference type="FunFam" id="3.90.930.40:FF:000001">
    <property type="entry name" value="ribosomal oxygenase 1 isoform X1"/>
    <property type="match status" value="1"/>
</dbReference>
<dbReference type="InterPro" id="IPR039994">
    <property type="entry name" value="NO66-like"/>
</dbReference>
<dbReference type="AlphaFoldDB" id="A0A9N8DX85"/>
<dbReference type="SUPFAM" id="SSF51197">
    <property type="entry name" value="Clavaminate synthase-like"/>
    <property type="match status" value="1"/>
</dbReference>
<dbReference type="GO" id="GO:0032453">
    <property type="term" value="F:histone H3K4 demethylase activity"/>
    <property type="evidence" value="ECO:0007669"/>
    <property type="project" value="TreeGrafter"/>
</dbReference>
<dbReference type="EMBL" id="CAICTM010000340">
    <property type="protein sequence ID" value="CAB9508295.1"/>
    <property type="molecule type" value="Genomic_DNA"/>
</dbReference>
<dbReference type="SMART" id="SM00558">
    <property type="entry name" value="JmjC"/>
    <property type="match status" value="1"/>
</dbReference>
<keyword evidence="6 12" id="KW-0223">Dioxygenase</keyword>
<evidence type="ECO:0000256" key="9">
    <source>
        <dbReference type="ARBA" id="ARBA00023015"/>
    </source>
</evidence>
<evidence type="ECO:0000313" key="15">
    <source>
        <dbReference type="EMBL" id="CAB9508295.1"/>
    </source>
</evidence>
<accession>A0A9N8DX85</accession>
<feature type="compositionally biased region" description="Basic residues" evidence="13">
    <location>
        <begin position="13"/>
        <end position="25"/>
    </location>
</feature>
<dbReference type="Proteomes" id="UP001153069">
    <property type="component" value="Unassembled WGS sequence"/>
</dbReference>
<comment type="function">
    <text evidence="12">Oxygenase that can act as both a histone lysine demethylase and a ribosomal histidine hydroxylase.</text>
</comment>
<feature type="region of interest" description="Disordered" evidence="13">
    <location>
        <begin position="158"/>
        <end position="178"/>
    </location>
</feature>
<feature type="compositionally biased region" description="Polar residues" evidence="13">
    <location>
        <begin position="93"/>
        <end position="102"/>
    </location>
</feature>
<feature type="region of interest" description="Disordered" evidence="13">
    <location>
        <begin position="1"/>
        <end position="117"/>
    </location>
</feature>
<comment type="caution">
    <text evidence="15">The sequence shown here is derived from an EMBL/GenBank/DDBJ whole genome shotgun (WGS) entry which is preliminary data.</text>
</comment>
<feature type="compositionally biased region" description="Acidic residues" evidence="13">
    <location>
        <begin position="103"/>
        <end position="117"/>
    </location>
</feature>
<dbReference type="GO" id="GO:0005506">
    <property type="term" value="F:iron ion binding"/>
    <property type="evidence" value="ECO:0007669"/>
    <property type="project" value="UniProtKB-UniRule"/>
</dbReference>
<dbReference type="PANTHER" id="PTHR13096:SF8">
    <property type="entry name" value="RIBOSOMAL OXYGENASE 1"/>
    <property type="match status" value="1"/>
</dbReference>
<evidence type="ECO:0000256" key="4">
    <source>
        <dbReference type="ARBA" id="ARBA00022723"/>
    </source>
</evidence>
<feature type="compositionally biased region" description="Basic and acidic residues" evidence="13">
    <location>
        <begin position="68"/>
        <end position="77"/>
    </location>
</feature>
<evidence type="ECO:0000256" key="8">
    <source>
        <dbReference type="ARBA" id="ARBA00023004"/>
    </source>
</evidence>
<dbReference type="EC" id="1.14.11.-" evidence="12"/>
<dbReference type="PANTHER" id="PTHR13096">
    <property type="entry name" value="MINA53 MYC INDUCED NUCLEAR ANTIGEN"/>
    <property type="match status" value="1"/>
</dbReference>
<feature type="compositionally biased region" description="Basic and acidic residues" evidence="13">
    <location>
        <begin position="32"/>
        <end position="59"/>
    </location>
</feature>
<feature type="compositionally biased region" description="Basic and acidic residues" evidence="13">
    <location>
        <begin position="502"/>
        <end position="522"/>
    </location>
</feature>
<evidence type="ECO:0000313" key="16">
    <source>
        <dbReference type="Proteomes" id="UP001153069"/>
    </source>
</evidence>
<comment type="cofactor">
    <cofactor evidence="12">
        <name>Fe(2+)</name>
        <dbReference type="ChEBI" id="CHEBI:29033"/>
    </cofactor>
    <text evidence="12">Binds 1 Fe(2+) ion per subunit.</text>
</comment>
<proteinExistence type="inferred from homology"/>
<dbReference type="Gene3D" id="2.60.120.650">
    <property type="entry name" value="Cupin"/>
    <property type="match status" value="1"/>
</dbReference>
<dbReference type="Pfam" id="PF08007">
    <property type="entry name" value="JmjC_2"/>
    <property type="match status" value="1"/>
</dbReference>
<evidence type="ECO:0000256" key="12">
    <source>
        <dbReference type="RuleBase" id="RU366061"/>
    </source>
</evidence>
<keyword evidence="11 12" id="KW-0539">Nucleus</keyword>
<comment type="similarity">
    <text evidence="2">Belongs to the ROX family. NO66 subfamily.</text>
</comment>
<dbReference type="Pfam" id="PF21233">
    <property type="entry name" value="WHD_RIOX1"/>
    <property type="match status" value="1"/>
</dbReference>
<feature type="region of interest" description="Disordered" evidence="13">
    <location>
        <begin position="276"/>
        <end position="298"/>
    </location>
</feature>
<keyword evidence="9 12" id="KW-0805">Transcription regulation</keyword>
<organism evidence="15 16">
    <name type="scientific">Seminavis robusta</name>
    <dbReference type="NCBI Taxonomy" id="568900"/>
    <lineage>
        <taxon>Eukaryota</taxon>
        <taxon>Sar</taxon>
        <taxon>Stramenopiles</taxon>
        <taxon>Ochrophyta</taxon>
        <taxon>Bacillariophyta</taxon>
        <taxon>Bacillariophyceae</taxon>
        <taxon>Bacillariophycidae</taxon>
        <taxon>Naviculales</taxon>
        <taxon>Naviculaceae</taxon>
        <taxon>Seminavis</taxon>
    </lineage>
</organism>
<dbReference type="OrthoDB" id="425950at2759"/>
<dbReference type="InterPro" id="IPR049043">
    <property type="entry name" value="WHD_RIOX1"/>
</dbReference>
<evidence type="ECO:0000259" key="14">
    <source>
        <dbReference type="PROSITE" id="PS51184"/>
    </source>
</evidence>
<feature type="domain" description="JmjC" evidence="14">
    <location>
        <begin position="308"/>
        <end position="467"/>
    </location>
</feature>
<feature type="region of interest" description="Disordered" evidence="13">
    <location>
        <begin position="502"/>
        <end position="535"/>
    </location>
</feature>
<evidence type="ECO:0000256" key="2">
    <source>
        <dbReference type="ARBA" id="ARBA00010309"/>
    </source>
</evidence>
<keyword evidence="16" id="KW-1185">Reference proteome</keyword>
<dbReference type="InterPro" id="IPR003347">
    <property type="entry name" value="JmjC_dom"/>
</dbReference>
<protein>
    <recommendedName>
        <fullName evidence="12">Bifunctional lysine-specific demethylase and histidyl-hydroxylase</fullName>
        <ecNumber evidence="12">1.14.11.-</ecNumber>
    </recommendedName>
</protein>
<keyword evidence="3" id="KW-0678">Repressor</keyword>
<dbReference type="Gene3D" id="3.90.930.40">
    <property type="match status" value="1"/>
</dbReference>
<evidence type="ECO:0000256" key="10">
    <source>
        <dbReference type="ARBA" id="ARBA00023163"/>
    </source>
</evidence>
<evidence type="ECO:0000256" key="5">
    <source>
        <dbReference type="ARBA" id="ARBA00022853"/>
    </source>
</evidence>
<keyword evidence="4 12" id="KW-0479">Metal-binding</keyword>
<name>A0A9N8DX85_9STRA</name>
<evidence type="ECO:0000256" key="13">
    <source>
        <dbReference type="SAM" id="MobiDB-lite"/>
    </source>
</evidence>
<evidence type="ECO:0000256" key="1">
    <source>
        <dbReference type="ARBA" id="ARBA00004123"/>
    </source>
</evidence>
<dbReference type="GO" id="GO:0005730">
    <property type="term" value="C:nucleolus"/>
    <property type="evidence" value="ECO:0007669"/>
    <property type="project" value="TreeGrafter"/>
</dbReference>
<keyword evidence="5" id="KW-0156">Chromatin regulator</keyword>
<comment type="subcellular location">
    <subcellularLocation>
        <location evidence="1 12">Nucleus</location>
    </subcellularLocation>
</comment>
<evidence type="ECO:0000256" key="3">
    <source>
        <dbReference type="ARBA" id="ARBA00022491"/>
    </source>
</evidence>
<dbReference type="GO" id="GO:0051864">
    <property type="term" value="F:histone H3K36 demethylase activity"/>
    <property type="evidence" value="ECO:0007669"/>
    <property type="project" value="TreeGrafter"/>
</dbReference>
<keyword evidence="8 12" id="KW-0408">Iron</keyword>
<evidence type="ECO:0000256" key="7">
    <source>
        <dbReference type="ARBA" id="ARBA00023002"/>
    </source>
</evidence>
<evidence type="ECO:0000256" key="11">
    <source>
        <dbReference type="ARBA" id="ARBA00023242"/>
    </source>
</evidence>
<evidence type="ECO:0000256" key="6">
    <source>
        <dbReference type="ARBA" id="ARBA00022964"/>
    </source>
</evidence>
<gene>
    <name evidence="15" type="ORF">SEMRO_341_G121550.1</name>
</gene>